<gene>
    <name evidence="1" type="ORF">MM415B00544_0013</name>
</gene>
<evidence type="ECO:0000313" key="1">
    <source>
        <dbReference type="EMBL" id="QJA64068.1"/>
    </source>
</evidence>
<dbReference type="EMBL" id="MT141512">
    <property type="protein sequence ID" value="QJA64068.1"/>
    <property type="molecule type" value="Genomic_DNA"/>
</dbReference>
<organism evidence="1">
    <name type="scientific">viral metagenome</name>
    <dbReference type="NCBI Taxonomy" id="1070528"/>
    <lineage>
        <taxon>unclassified sequences</taxon>
        <taxon>metagenomes</taxon>
        <taxon>organismal metagenomes</taxon>
    </lineage>
</organism>
<proteinExistence type="predicted"/>
<sequence>MQAAPSMGYIGMTVMPPFYVNRQSATFPVIPKEALFNLLDTKRGPLGHYNRGDEDFEEGYYRTVENGLERLIDDRFNAIYSTKFAYELTIANILMNNILRSWEYRVANLLLNETNFETAIAASTAWSNIAATPKADVDAGKAVLRAVGIIPNALIINYTNFLYLALNTEVRSTVTNLFPDTARTGNITIEHLKAYFEVPQILVAGAMYNTAKRGQDASLSDLWSSTYAMLAKIAPGPTADITEPCVGRTVIWNEGAAEDVIVEQYRDEGVRGDVLRVRHDTQECLLTSYDNTNTAKSEISKAAGYLIDVTGS</sequence>
<dbReference type="Gene3D" id="3.90.1690.10">
    <property type="entry name" value="phage-related protein like domain"/>
    <property type="match status" value="1"/>
</dbReference>
<name>A0A6M3J3I1_9ZZZZ</name>
<reference evidence="1" key="1">
    <citation type="submission" date="2020-03" db="EMBL/GenBank/DDBJ databases">
        <title>The deep terrestrial virosphere.</title>
        <authorList>
            <person name="Holmfeldt K."/>
            <person name="Nilsson E."/>
            <person name="Simone D."/>
            <person name="Lopez-Fernandez M."/>
            <person name="Wu X."/>
            <person name="de Brujin I."/>
            <person name="Lundin D."/>
            <person name="Andersson A."/>
            <person name="Bertilsson S."/>
            <person name="Dopson M."/>
        </authorList>
    </citation>
    <scope>NUCLEOTIDE SEQUENCE</scope>
    <source>
        <strain evidence="1">MM415B00544</strain>
    </source>
</reference>
<dbReference type="InterPro" id="IPR053738">
    <property type="entry name" value="Lambda_capsid_assembly"/>
</dbReference>
<accession>A0A6M3J3I1</accession>
<protein>
    <submittedName>
        <fullName evidence="1">Putative capsid protein</fullName>
    </submittedName>
</protein>
<dbReference type="AlphaFoldDB" id="A0A6M3J3I1"/>